<proteinExistence type="predicted"/>
<dbReference type="Pfam" id="PF13833">
    <property type="entry name" value="EF-hand_8"/>
    <property type="match status" value="1"/>
</dbReference>
<keyword evidence="2" id="KW-0106">Calcium</keyword>
<dbReference type="Gene3D" id="1.10.238.10">
    <property type="entry name" value="EF-hand"/>
    <property type="match status" value="2"/>
</dbReference>
<dbReference type="OrthoDB" id="26525at2759"/>
<dbReference type="PANTHER" id="PTHR23048">
    <property type="entry name" value="MYOSIN LIGHT CHAIN 1, 3"/>
    <property type="match status" value="1"/>
</dbReference>
<dbReference type="SMART" id="SM00054">
    <property type="entry name" value="EFh"/>
    <property type="match status" value="3"/>
</dbReference>
<dbReference type="InterPro" id="IPR011992">
    <property type="entry name" value="EF-hand-dom_pair"/>
</dbReference>
<dbReference type="SUPFAM" id="SSF47473">
    <property type="entry name" value="EF-hand"/>
    <property type="match status" value="1"/>
</dbReference>
<comment type="caution">
    <text evidence="4">The sequence shown here is derived from an EMBL/GenBank/DDBJ whole genome shotgun (WGS) entry which is preliminary data.</text>
</comment>
<dbReference type="PANTHER" id="PTHR23048:SF0">
    <property type="entry name" value="CALMODULIN LIKE 3"/>
    <property type="match status" value="1"/>
</dbReference>
<evidence type="ECO:0000313" key="4">
    <source>
        <dbReference type="EMBL" id="KXZ56854.1"/>
    </source>
</evidence>
<dbReference type="PROSITE" id="PS50222">
    <property type="entry name" value="EF_HAND_2"/>
    <property type="match status" value="3"/>
</dbReference>
<protein>
    <recommendedName>
        <fullName evidence="3">EF-hand domain-containing protein</fullName>
    </recommendedName>
</protein>
<dbReference type="Proteomes" id="UP000075714">
    <property type="component" value="Unassembled WGS sequence"/>
</dbReference>
<dbReference type="FunFam" id="1.10.238.10:FF:000003">
    <property type="entry name" value="Calmodulin A"/>
    <property type="match status" value="1"/>
</dbReference>
<dbReference type="PROSITE" id="PS00018">
    <property type="entry name" value="EF_HAND_1"/>
    <property type="match status" value="2"/>
</dbReference>
<accession>A0A150H472</accession>
<dbReference type="InterPro" id="IPR018247">
    <property type="entry name" value="EF_Hand_1_Ca_BS"/>
</dbReference>
<dbReference type="GO" id="GO:0016460">
    <property type="term" value="C:myosin II complex"/>
    <property type="evidence" value="ECO:0007669"/>
    <property type="project" value="TreeGrafter"/>
</dbReference>
<organism evidence="4 5">
    <name type="scientific">Gonium pectorale</name>
    <name type="common">Green alga</name>
    <dbReference type="NCBI Taxonomy" id="33097"/>
    <lineage>
        <taxon>Eukaryota</taxon>
        <taxon>Viridiplantae</taxon>
        <taxon>Chlorophyta</taxon>
        <taxon>core chlorophytes</taxon>
        <taxon>Chlorophyceae</taxon>
        <taxon>CS clade</taxon>
        <taxon>Chlamydomonadales</taxon>
        <taxon>Volvocaceae</taxon>
        <taxon>Gonium</taxon>
    </lineage>
</organism>
<feature type="domain" description="EF-hand" evidence="3">
    <location>
        <begin position="30"/>
        <end position="65"/>
    </location>
</feature>
<feature type="domain" description="EF-hand" evidence="3">
    <location>
        <begin position="66"/>
        <end position="94"/>
    </location>
</feature>
<evidence type="ECO:0000256" key="2">
    <source>
        <dbReference type="ARBA" id="ARBA00022837"/>
    </source>
</evidence>
<dbReference type="InterPro" id="IPR002048">
    <property type="entry name" value="EF_hand_dom"/>
</dbReference>
<dbReference type="STRING" id="33097.A0A150H472"/>
<keyword evidence="5" id="KW-1185">Reference proteome</keyword>
<evidence type="ECO:0000256" key="1">
    <source>
        <dbReference type="ARBA" id="ARBA00022737"/>
    </source>
</evidence>
<dbReference type="EMBL" id="LSYV01000002">
    <property type="protein sequence ID" value="KXZ56854.1"/>
    <property type="molecule type" value="Genomic_DNA"/>
</dbReference>
<gene>
    <name evidence="4" type="ORF">GPECTOR_1g770</name>
</gene>
<name>A0A150H472_GONPE</name>
<evidence type="ECO:0000259" key="3">
    <source>
        <dbReference type="PROSITE" id="PS50222"/>
    </source>
</evidence>
<dbReference type="AlphaFoldDB" id="A0A150H472"/>
<evidence type="ECO:0000313" key="5">
    <source>
        <dbReference type="Proteomes" id="UP000075714"/>
    </source>
</evidence>
<keyword evidence="1" id="KW-0677">Repeat</keyword>
<dbReference type="CDD" id="cd00051">
    <property type="entry name" value="EFh"/>
    <property type="match status" value="1"/>
</dbReference>
<feature type="domain" description="EF-hand" evidence="3">
    <location>
        <begin position="1"/>
        <end position="28"/>
    </location>
</feature>
<sequence>MVSEVDKDENGTVEFAEFCWLMMRQKTADDQEEALRGAFKMFDRDGNGLISASELRHIMTKLGEKLTDQEVDDMIREADIDKDGNEFVRMMTSK</sequence>
<dbReference type="InterPro" id="IPR050230">
    <property type="entry name" value="CALM/Myosin/TropC-like"/>
</dbReference>
<reference evidence="5" key="1">
    <citation type="journal article" date="2016" name="Nat. Commun.">
        <title>The Gonium pectorale genome demonstrates co-option of cell cycle regulation during the evolution of multicellularity.</title>
        <authorList>
            <person name="Hanschen E.R."/>
            <person name="Marriage T.N."/>
            <person name="Ferris P.J."/>
            <person name="Hamaji T."/>
            <person name="Toyoda A."/>
            <person name="Fujiyama A."/>
            <person name="Neme R."/>
            <person name="Noguchi H."/>
            <person name="Minakuchi Y."/>
            <person name="Suzuki M."/>
            <person name="Kawai-Toyooka H."/>
            <person name="Smith D.R."/>
            <person name="Sparks H."/>
            <person name="Anderson J."/>
            <person name="Bakaric R."/>
            <person name="Luria V."/>
            <person name="Karger A."/>
            <person name="Kirschner M.W."/>
            <person name="Durand P.M."/>
            <person name="Michod R.E."/>
            <person name="Nozaki H."/>
            <person name="Olson B.J."/>
        </authorList>
    </citation>
    <scope>NUCLEOTIDE SEQUENCE [LARGE SCALE GENOMIC DNA]</scope>
    <source>
        <strain evidence="5">NIES-2863</strain>
    </source>
</reference>
<dbReference type="GO" id="GO:0005509">
    <property type="term" value="F:calcium ion binding"/>
    <property type="evidence" value="ECO:0007669"/>
    <property type="project" value="InterPro"/>
</dbReference>
<dbReference type="Pfam" id="PF13499">
    <property type="entry name" value="EF-hand_7"/>
    <property type="match status" value="1"/>
</dbReference>